<dbReference type="RefSeq" id="WP_218094690.1">
    <property type="nucleotide sequence ID" value="NZ_CAJVAS010000031.1"/>
</dbReference>
<evidence type="ECO:0000256" key="1">
    <source>
        <dbReference type="SAM" id="MobiDB-lite"/>
    </source>
</evidence>
<feature type="region of interest" description="Disordered" evidence="1">
    <location>
        <begin position="139"/>
        <end position="158"/>
    </location>
</feature>
<accession>A0A916NYI3</accession>
<dbReference type="Proteomes" id="UP000693672">
    <property type="component" value="Unassembled WGS sequence"/>
</dbReference>
<keyword evidence="2" id="KW-0472">Membrane</keyword>
<evidence type="ECO:0000256" key="2">
    <source>
        <dbReference type="SAM" id="Phobius"/>
    </source>
</evidence>
<keyword evidence="4" id="KW-1185">Reference proteome</keyword>
<comment type="caution">
    <text evidence="3">The sequence shown here is derived from an EMBL/GenBank/DDBJ whole genome shotgun (WGS) entry which is preliminary data.</text>
</comment>
<dbReference type="AlphaFoldDB" id="A0A916NYI3"/>
<sequence length="453" mass="47373">MNAASNERGAAALLYVLIISAVMAVVASTVIFLTSTDSATNVSDQNSVIATNLAVSGMESFIAYLDSYSSGSRDDFLNGYPGFIQKDYKLPEGTPVSYKLTKAGPANNVYTVTCSVTAGAGYAKRTKTVTYTINASSPPRTGTVISTDPSLRDPSPVSPQRVFVQGNTTRLPSSVTVVKNNSLQKAIGDALAYYEKSANDYIASLEANATLCTCGSEADIKSAVNASTKNPVVIKMAYDINFNNDTTLNFSTPSRPVILIFNNVTFNQFGSINMTGDLIVKNTIMFNKSVSELKLDKSGSGAYGNLYVKGSFTGNQSVSMTVPGMLYAGQMTFNSNTPAKVGKLVVRNRLLLNQVTSLELGSDLLAGELTVNQDSIVSAPLGDVLVQNQFLSNQSVNLRAGGSVAVGGDFTNNGGNTKINTGGATTSLLLGSDVPGGSEGGGSGSSLWSPARQ</sequence>
<proteinExistence type="predicted"/>
<dbReference type="EMBL" id="CAJVAS010000031">
    <property type="protein sequence ID" value="CAG7645557.1"/>
    <property type="molecule type" value="Genomic_DNA"/>
</dbReference>
<name>A0A916NYI3_9BACL</name>
<organism evidence="3 4">
    <name type="scientific">Paenibacillus solanacearum</name>
    <dbReference type="NCBI Taxonomy" id="2048548"/>
    <lineage>
        <taxon>Bacteria</taxon>
        <taxon>Bacillati</taxon>
        <taxon>Bacillota</taxon>
        <taxon>Bacilli</taxon>
        <taxon>Bacillales</taxon>
        <taxon>Paenibacillaceae</taxon>
        <taxon>Paenibacillus</taxon>
    </lineage>
</organism>
<reference evidence="3" key="1">
    <citation type="submission" date="2021-06" db="EMBL/GenBank/DDBJ databases">
        <authorList>
            <person name="Criscuolo A."/>
        </authorList>
    </citation>
    <scope>NUCLEOTIDE SEQUENCE</scope>
    <source>
        <strain evidence="3">CIP111600</strain>
    </source>
</reference>
<protein>
    <submittedName>
        <fullName evidence="3">Uncharacterized protein</fullName>
    </submittedName>
</protein>
<keyword evidence="2" id="KW-1133">Transmembrane helix</keyword>
<feature type="region of interest" description="Disordered" evidence="1">
    <location>
        <begin position="431"/>
        <end position="453"/>
    </location>
</feature>
<gene>
    <name evidence="3" type="ORF">PAESOLCIP111_04978</name>
</gene>
<evidence type="ECO:0000313" key="3">
    <source>
        <dbReference type="EMBL" id="CAG7645557.1"/>
    </source>
</evidence>
<evidence type="ECO:0000313" key="4">
    <source>
        <dbReference type="Proteomes" id="UP000693672"/>
    </source>
</evidence>
<feature type="compositionally biased region" description="Polar residues" evidence="1">
    <location>
        <begin position="139"/>
        <end position="149"/>
    </location>
</feature>
<keyword evidence="2" id="KW-0812">Transmembrane</keyword>
<feature type="transmembrane region" description="Helical" evidence="2">
    <location>
        <begin position="12"/>
        <end position="33"/>
    </location>
</feature>